<dbReference type="AlphaFoldDB" id="A0A7H9CK81"/>
<evidence type="ECO:0000256" key="4">
    <source>
        <dbReference type="ARBA" id="ARBA00022692"/>
    </source>
</evidence>
<feature type="transmembrane region" description="Helical" evidence="9">
    <location>
        <begin position="36"/>
        <end position="56"/>
    </location>
</feature>
<keyword evidence="6 9" id="KW-0472">Membrane</keyword>
<dbReference type="Gene3D" id="1.10.3730.20">
    <property type="match status" value="1"/>
</dbReference>
<dbReference type="PANTHER" id="PTHR30561">
    <property type="entry name" value="SMR FAMILY PROTON-DEPENDENT DRUG EFFLUX TRANSPORTER SUGE"/>
    <property type="match status" value="1"/>
</dbReference>
<sequence length="126" mass="13822">MTKNSRIRSWIMLCLAIALEIAGLSLLQVFEESPVLSKVILVCFMNASYFLMSLALRQISVGVAYAAWEIIGGIGVLFVSFIFFNPILSTQQYFGVALGFIGIVCIILGEKHDTSANSALNLRVKD</sequence>
<organism evidence="10 11">
    <name type="scientific">Candidatus Campylobacter infans</name>
    <dbReference type="NCBI Taxonomy" id="2561898"/>
    <lineage>
        <taxon>Bacteria</taxon>
        <taxon>Pseudomonadati</taxon>
        <taxon>Campylobacterota</taxon>
        <taxon>Epsilonproteobacteria</taxon>
        <taxon>Campylobacterales</taxon>
        <taxon>Campylobacteraceae</taxon>
        <taxon>Campylobacter</taxon>
    </lineage>
</organism>
<feature type="transmembrane region" description="Helical" evidence="9">
    <location>
        <begin position="63"/>
        <end position="84"/>
    </location>
</feature>
<dbReference type="SUPFAM" id="SSF103481">
    <property type="entry name" value="Multidrug resistance efflux transporter EmrE"/>
    <property type="match status" value="1"/>
</dbReference>
<dbReference type="Pfam" id="PF00893">
    <property type="entry name" value="Multi_Drug_Res"/>
    <property type="match status" value="1"/>
</dbReference>
<gene>
    <name evidence="10" type="ORF">CINF_0668</name>
</gene>
<evidence type="ECO:0000256" key="2">
    <source>
        <dbReference type="ARBA" id="ARBA00022448"/>
    </source>
</evidence>
<dbReference type="RefSeq" id="WP_179975750.1">
    <property type="nucleotide sequence ID" value="NZ_CP049075.1"/>
</dbReference>
<feature type="transmembrane region" description="Helical" evidence="9">
    <location>
        <begin position="12"/>
        <end position="30"/>
    </location>
</feature>
<evidence type="ECO:0000256" key="6">
    <source>
        <dbReference type="ARBA" id="ARBA00023136"/>
    </source>
</evidence>
<reference evidence="10 11" key="1">
    <citation type="submission" date="2020-02" db="EMBL/GenBank/DDBJ databases">
        <title>Complete genome sequence of the novel Campylobacter species Candidatus Campylobacter infans.</title>
        <authorList>
            <person name="Duim B."/>
            <person name="Zomer A."/>
            <person name="van der Graaf L."/>
            <person name="Wagenaar J."/>
        </authorList>
    </citation>
    <scope>NUCLEOTIDE SEQUENCE [LARGE SCALE GENOMIC DNA]</scope>
    <source>
        <strain evidence="10 11">19S00001</strain>
    </source>
</reference>
<comment type="subcellular location">
    <subcellularLocation>
        <location evidence="1 8">Cell membrane</location>
        <topology evidence="1 8">Multi-pass membrane protein</topology>
    </subcellularLocation>
</comment>
<evidence type="ECO:0000313" key="10">
    <source>
        <dbReference type="EMBL" id="QLI05189.1"/>
    </source>
</evidence>
<evidence type="ECO:0000313" key="11">
    <source>
        <dbReference type="Proteomes" id="UP000509414"/>
    </source>
</evidence>
<dbReference type="GO" id="GO:0022857">
    <property type="term" value="F:transmembrane transporter activity"/>
    <property type="evidence" value="ECO:0007669"/>
    <property type="project" value="InterPro"/>
</dbReference>
<evidence type="ECO:0000256" key="9">
    <source>
        <dbReference type="SAM" id="Phobius"/>
    </source>
</evidence>
<keyword evidence="11" id="KW-1185">Reference proteome</keyword>
<comment type="similarity">
    <text evidence="7 8">Belongs to the drug/metabolite transporter (DMT) superfamily. Small multidrug resistance (SMR) (TC 2.A.7.1) family.</text>
</comment>
<dbReference type="InterPro" id="IPR045324">
    <property type="entry name" value="Small_multidrug_res"/>
</dbReference>
<keyword evidence="4 8" id="KW-0812">Transmembrane</keyword>
<dbReference type="EMBL" id="CP049075">
    <property type="protein sequence ID" value="QLI05189.1"/>
    <property type="molecule type" value="Genomic_DNA"/>
</dbReference>
<dbReference type="InterPro" id="IPR037185">
    <property type="entry name" value="EmrE-like"/>
</dbReference>
<keyword evidence="2" id="KW-0813">Transport</keyword>
<dbReference type="GO" id="GO:0005886">
    <property type="term" value="C:plasma membrane"/>
    <property type="evidence" value="ECO:0007669"/>
    <property type="project" value="UniProtKB-SubCell"/>
</dbReference>
<evidence type="ECO:0000256" key="1">
    <source>
        <dbReference type="ARBA" id="ARBA00004651"/>
    </source>
</evidence>
<feature type="transmembrane region" description="Helical" evidence="9">
    <location>
        <begin position="90"/>
        <end position="109"/>
    </location>
</feature>
<evidence type="ECO:0000256" key="5">
    <source>
        <dbReference type="ARBA" id="ARBA00022989"/>
    </source>
</evidence>
<keyword evidence="3" id="KW-1003">Cell membrane</keyword>
<dbReference type="PANTHER" id="PTHR30561:SF1">
    <property type="entry name" value="MULTIDRUG TRANSPORTER EMRE"/>
    <property type="match status" value="1"/>
</dbReference>
<keyword evidence="5 9" id="KW-1133">Transmembrane helix</keyword>
<evidence type="ECO:0000256" key="3">
    <source>
        <dbReference type="ARBA" id="ARBA00022475"/>
    </source>
</evidence>
<evidence type="ECO:0000256" key="8">
    <source>
        <dbReference type="RuleBase" id="RU003942"/>
    </source>
</evidence>
<dbReference type="Proteomes" id="UP000509414">
    <property type="component" value="Chromosome"/>
</dbReference>
<protein>
    <submittedName>
        <fullName evidence="10">Multidrug efflux system protein, EmrE family</fullName>
    </submittedName>
</protein>
<evidence type="ECO:0000256" key="7">
    <source>
        <dbReference type="ARBA" id="ARBA00038032"/>
    </source>
</evidence>
<name>A0A7H9CK81_9BACT</name>
<dbReference type="KEGG" id="cinf:CINF_0668"/>
<dbReference type="InterPro" id="IPR000390">
    <property type="entry name" value="Small_drug/metabolite_transptr"/>
</dbReference>
<proteinExistence type="inferred from homology"/>
<accession>A0A7H9CK81</accession>